<gene>
    <name evidence="2" type="ORF">ACAOBT_LOCUS2250</name>
</gene>
<evidence type="ECO:0000313" key="3">
    <source>
        <dbReference type="Proteomes" id="UP001152888"/>
    </source>
</evidence>
<feature type="compositionally biased region" description="Basic and acidic residues" evidence="1">
    <location>
        <begin position="86"/>
        <end position="95"/>
    </location>
</feature>
<accession>A0A9P0JPN6</accession>
<organism evidence="2 3">
    <name type="scientific">Acanthoscelides obtectus</name>
    <name type="common">Bean weevil</name>
    <name type="synonym">Bruchus obtectus</name>
    <dbReference type="NCBI Taxonomy" id="200917"/>
    <lineage>
        <taxon>Eukaryota</taxon>
        <taxon>Metazoa</taxon>
        <taxon>Ecdysozoa</taxon>
        <taxon>Arthropoda</taxon>
        <taxon>Hexapoda</taxon>
        <taxon>Insecta</taxon>
        <taxon>Pterygota</taxon>
        <taxon>Neoptera</taxon>
        <taxon>Endopterygota</taxon>
        <taxon>Coleoptera</taxon>
        <taxon>Polyphaga</taxon>
        <taxon>Cucujiformia</taxon>
        <taxon>Chrysomeloidea</taxon>
        <taxon>Chrysomelidae</taxon>
        <taxon>Bruchinae</taxon>
        <taxon>Bruchini</taxon>
        <taxon>Acanthoscelides</taxon>
    </lineage>
</organism>
<name>A0A9P0JPN6_ACAOB</name>
<evidence type="ECO:0000313" key="2">
    <source>
        <dbReference type="EMBL" id="CAH1957699.1"/>
    </source>
</evidence>
<dbReference type="Proteomes" id="UP001152888">
    <property type="component" value="Unassembled WGS sequence"/>
</dbReference>
<feature type="region of interest" description="Disordered" evidence="1">
    <location>
        <begin position="86"/>
        <end position="108"/>
    </location>
</feature>
<evidence type="ECO:0000256" key="1">
    <source>
        <dbReference type="SAM" id="MobiDB-lite"/>
    </source>
</evidence>
<dbReference type="EMBL" id="CAKOFQ010006672">
    <property type="protein sequence ID" value="CAH1957699.1"/>
    <property type="molecule type" value="Genomic_DNA"/>
</dbReference>
<protein>
    <submittedName>
        <fullName evidence="2">Uncharacterized protein</fullName>
    </submittedName>
</protein>
<reference evidence="2" key="1">
    <citation type="submission" date="2022-03" db="EMBL/GenBank/DDBJ databases">
        <authorList>
            <person name="Sayadi A."/>
        </authorList>
    </citation>
    <scope>NUCLEOTIDE SEQUENCE</scope>
</reference>
<comment type="caution">
    <text evidence="2">The sequence shown here is derived from an EMBL/GenBank/DDBJ whole genome shotgun (WGS) entry which is preliminary data.</text>
</comment>
<sequence length="108" mass="12268">MFFSFEKLNQIVKDPKKDVDGKPIKFKEIAYFKYDKSNEAFSFEFKPVLDASYPFIKCVSGSRASGRPSDSLLATKLIHTTSRYLSSDKNRKMETSADPFGLYTSSLS</sequence>
<proteinExistence type="predicted"/>
<keyword evidence="3" id="KW-1185">Reference proteome</keyword>
<dbReference type="AlphaFoldDB" id="A0A9P0JPN6"/>